<dbReference type="AlphaFoldDB" id="A0AAV8U603"/>
<dbReference type="GO" id="GO:0016020">
    <property type="term" value="C:membrane"/>
    <property type="evidence" value="ECO:0007669"/>
    <property type="project" value="UniProtKB-SubCell"/>
</dbReference>
<evidence type="ECO:0000256" key="4">
    <source>
        <dbReference type="ARBA" id="ARBA00023136"/>
    </source>
</evidence>
<dbReference type="InterPro" id="IPR006634">
    <property type="entry name" value="TLC-dom"/>
</dbReference>
<keyword evidence="3 6" id="KW-1133">Transmembrane helix</keyword>
<comment type="subcellular location">
    <subcellularLocation>
        <location evidence="1">Membrane</location>
        <topology evidence="1">Multi-pass membrane protein</topology>
    </subcellularLocation>
</comment>
<evidence type="ECO:0000256" key="2">
    <source>
        <dbReference type="ARBA" id="ARBA00022692"/>
    </source>
</evidence>
<evidence type="ECO:0000256" key="3">
    <source>
        <dbReference type="ARBA" id="ARBA00022989"/>
    </source>
</evidence>
<evidence type="ECO:0000256" key="1">
    <source>
        <dbReference type="ARBA" id="ARBA00004141"/>
    </source>
</evidence>
<feature type="transmembrane region" description="Helical" evidence="6">
    <location>
        <begin position="41"/>
        <end position="62"/>
    </location>
</feature>
<dbReference type="Proteomes" id="UP001159364">
    <property type="component" value="Linkage Group LG01"/>
</dbReference>
<dbReference type="PANTHER" id="PTHR31766">
    <property type="entry name" value="GLABROUS1 ENHANCER-BINDING PROTEIN-LIKE 2"/>
    <property type="match status" value="1"/>
</dbReference>
<evidence type="ECO:0000259" key="7">
    <source>
        <dbReference type="PROSITE" id="PS50922"/>
    </source>
</evidence>
<evidence type="ECO:0000313" key="9">
    <source>
        <dbReference type="Proteomes" id="UP001159364"/>
    </source>
</evidence>
<sequence length="165" mass="19029">MDTVFLHSPTLLISFLMFLLVYLFAYFIVFRNWSPKHRTEASSSFMSLVHGTPAVMMAIHALLSTKASPTFSSRNSATQNRVLEFSMGYFIMDILHYLVFFPSDYLIILHHLATLYVFVTCRYIVCHEAYGLLVLHWKPPSINPIKIWKVTGKIFEKKKGTTNSL</sequence>
<dbReference type="PANTHER" id="PTHR31766:SF8">
    <property type="entry name" value="TLC DOMAIN-CONTAINING PROTEIN"/>
    <property type="match status" value="1"/>
</dbReference>
<keyword evidence="9" id="KW-1185">Reference proteome</keyword>
<feature type="transmembrane region" description="Helical" evidence="6">
    <location>
        <begin position="105"/>
        <end position="125"/>
    </location>
</feature>
<accession>A0AAV8U603</accession>
<evidence type="ECO:0000313" key="8">
    <source>
        <dbReference type="EMBL" id="KAJ8773519.1"/>
    </source>
</evidence>
<keyword evidence="4 5" id="KW-0472">Membrane</keyword>
<organism evidence="8 9">
    <name type="scientific">Erythroxylum novogranatense</name>
    <dbReference type="NCBI Taxonomy" id="1862640"/>
    <lineage>
        <taxon>Eukaryota</taxon>
        <taxon>Viridiplantae</taxon>
        <taxon>Streptophyta</taxon>
        <taxon>Embryophyta</taxon>
        <taxon>Tracheophyta</taxon>
        <taxon>Spermatophyta</taxon>
        <taxon>Magnoliopsida</taxon>
        <taxon>eudicotyledons</taxon>
        <taxon>Gunneridae</taxon>
        <taxon>Pentapetalae</taxon>
        <taxon>rosids</taxon>
        <taxon>fabids</taxon>
        <taxon>Malpighiales</taxon>
        <taxon>Erythroxylaceae</taxon>
        <taxon>Erythroxylum</taxon>
    </lineage>
</organism>
<dbReference type="EMBL" id="JAIWQS010000001">
    <property type="protein sequence ID" value="KAJ8773519.1"/>
    <property type="molecule type" value="Genomic_DNA"/>
</dbReference>
<dbReference type="PROSITE" id="PS50922">
    <property type="entry name" value="TLC"/>
    <property type="match status" value="1"/>
</dbReference>
<name>A0AAV8U603_9ROSI</name>
<evidence type="ECO:0000256" key="6">
    <source>
        <dbReference type="SAM" id="Phobius"/>
    </source>
</evidence>
<reference evidence="8 9" key="1">
    <citation type="submission" date="2021-09" db="EMBL/GenBank/DDBJ databases">
        <title>Genomic insights and catalytic innovation underlie evolution of tropane alkaloids biosynthesis.</title>
        <authorList>
            <person name="Wang Y.-J."/>
            <person name="Tian T."/>
            <person name="Huang J.-P."/>
            <person name="Huang S.-X."/>
        </authorList>
    </citation>
    <scope>NUCLEOTIDE SEQUENCE [LARGE SCALE GENOMIC DNA]</scope>
    <source>
        <strain evidence="8">KIB-2018</strain>
        <tissue evidence="8">Leaf</tissue>
    </source>
</reference>
<feature type="domain" description="TLC" evidence="7">
    <location>
        <begin position="36"/>
        <end position="165"/>
    </location>
</feature>
<feature type="transmembrane region" description="Helical" evidence="6">
    <location>
        <begin position="12"/>
        <end position="29"/>
    </location>
</feature>
<protein>
    <recommendedName>
        <fullName evidence="7">TLC domain-containing protein</fullName>
    </recommendedName>
</protein>
<evidence type="ECO:0000256" key="5">
    <source>
        <dbReference type="PROSITE-ProRule" id="PRU00205"/>
    </source>
</evidence>
<proteinExistence type="predicted"/>
<keyword evidence="2 5" id="KW-0812">Transmembrane</keyword>
<comment type="caution">
    <text evidence="8">The sequence shown here is derived from an EMBL/GenBank/DDBJ whole genome shotgun (WGS) entry which is preliminary data.</text>
</comment>
<dbReference type="InterPro" id="IPR040327">
    <property type="entry name" value="At5g14285-like"/>
</dbReference>
<gene>
    <name evidence="8" type="ORF">K2173_005765</name>
</gene>